<dbReference type="RefSeq" id="XP_024404958.1">
    <property type="nucleotide sequence ID" value="XM_024550301.1"/>
</dbReference>
<name>A0A2P4ZEZ9_9HYPO</name>
<evidence type="ECO:0000313" key="2">
    <source>
        <dbReference type="EMBL" id="PON22849.1"/>
    </source>
</evidence>
<evidence type="ECO:0000256" key="1">
    <source>
        <dbReference type="SAM" id="MobiDB-lite"/>
    </source>
</evidence>
<reference evidence="2 3" key="1">
    <citation type="journal article" date="2016" name="Genome Announc.">
        <title>Draft Whole-Genome Sequence of Trichoderma gamsii T6085, a Promising Biocontrol Agent of Fusarium Head Blight on Wheat.</title>
        <authorList>
            <person name="Baroncelli R."/>
            <person name="Zapparata A."/>
            <person name="Piaggeschi G."/>
            <person name="Sarrocco S."/>
            <person name="Vannacci G."/>
        </authorList>
    </citation>
    <scope>NUCLEOTIDE SEQUENCE [LARGE SCALE GENOMIC DNA]</scope>
    <source>
        <strain evidence="2 3">T6085</strain>
    </source>
</reference>
<feature type="region of interest" description="Disordered" evidence="1">
    <location>
        <begin position="1"/>
        <end position="104"/>
    </location>
</feature>
<proteinExistence type="predicted"/>
<keyword evidence="3" id="KW-1185">Reference proteome</keyword>
<comment type="caution">
    <text evidence="2">The sequence shown here is derived from an EMBL/GenBank/DDBJ whole genome shotgun (WGS) entry which is preliminary data.</text>
</comment>
<gene>
    <name evidence="2" type="ORF">TGAM01_v208329</name>
</gene>
<dbReference type="AlphaFoldDB" id="A0A2P4ZEZ9"/>
<protein>
    <submittedName>
        <fullName evidence="2">Uncharacterized protein</fullName>
    </submittedName>
</protein>
<accession>A0A2P4ZEZ9</accession>
<dbReference type="EMBL" id="JPDN02000034">
    <property type="protein sequence ID" value="PON22849.1"/>
    <property type="molecule type" value="Genomic_DNA"/>
</dbReference>
<sequence>MTAAKTGLRSIDTPSNGQSFPRAGARPRSHQSHSAKDQRASGRQSIPATGCQSSTGHGHPRATRGPLTAPGPPSKTLVARPSQSQRVPSGQQPQQNSAVRTHRRAALVSPTPFRPHAVPMVVVRDARPLLGSGSTAIWETLGCGAHPGSVAQVLVARKREARSCCPRRRVVQEAFVPSLSASQRTEVGTST</sequence>
<dbReference type="GeneID" id="36347760"/>
<organism evidence="2 3">
    <name type="scientific">Trichoderma gamsii</name>
    <dbReference type="NCBI Taxonomy" id="398673"/>
    <lineage>
        <taxon>Eukaryota</taxon>
        <taxon>Fungi</taxon>
        <taxon>Dikarya</taxon>
        <taxon>Ascomycota</taxon>
        <taxon>Pezizomycotina</taxon>
        <taxon>Sordariomycetes</taxon>
        <taxon>Hypocreomycetidae</taxon>
        <taxon>Hypocreales</taxon>
        <taxon>Hypocreaceae</taxon>
        <taxon>Trichoderma</taxon>
    </lineage>
</organism>
<dbReference type="Proteomes" id="UP000054821">
    <property type="component" value="Unassembled WGS sequence"/>
</dbReference>
<feature type="compositionally biased region" description="Polar residues" evidence="1">
    <location>
        <begin position="41"/>
        <end position="56"/>
    </location>
</feature>
<feature type="compositionally biased region" description="Polar residues" evidence="1">
    <location>
        <begin position="81"/>
        <end position="99"/>
    </location>
</feature>
<evidence type="ECO:0000313" key="3">
    <source>
        <dbReference type="Proteomes" id="UP000054821"/>
    </source>
</evidence>